<reference evidence="2" key="1">
    <citation type="submission" date="2016-08" db="EMBL/GenBank/DDBJ databases">
        <authorList>
            <person name="Yan J."/>
        </authorList>
    </citation>
    <scope>NUCLEOTIDE SEQUENCE</scope>
    <source>
        <strain evidence="2">CSS-01s</strain>
    </source>
</reference>
<dbReference type="Proteomes" id="UP000627934">
    <property type="component" value="Unassembled WGS sequence"/>
</dbReference>
<name>A0A8H7IQ99_9PEZI</name>
<evidence type="ECO:0000313" key="2">
    <source>
        <dbReference type="EMBL" id="KAF9629817.1"/>
    </source>
</evidence>
<feature type="compositionally biased region" description="Polar residues" evidence="1">
    <location>
        <begin position="20"/>
        <end position="33"/>
    </location>
</feature>
<accession>A0A8H7IQ99</accession>
<feature type="region of interest" description="Disordered" evidence="1">
    <location>
        <begin position="203"/>
        <end position="231"/>
    </location>
</feature>
<evidence type="ECO:0000313" key="3">
    <source>
        <dbReference type="Proteomes" id="UP000627934"/>
    </source>
</evidence>
<reference evidence="2" key="2">
    <citation type="journal article" date="2018" name="DNA Res.">
        <title>Comparative genome and transcriptome analyses reveal adaptations to opportunistic infections in woody plant degrading pathogens of Botryosphaeriaceae.</title>
        <authorList>
            <person name="Yan J.Y."/>
            <person name="Zhao W.S."/>
            <person name="Chen Z."/>
            <person name="Xing Q.K."/>
            <person name="Zhang W."/>
            <person name="Chethana K.W.T."/>
            <person name="Xue M.F."/>
            <person name="Xu J.P."/>
            <person name="Phillips A.J.L."/>
            <person name="Wang Y."/>
            <person name="Liu J.H."/>
            <person name="Liu M."/>
            <person name="Zhou Y."/>
            <person name="Jayawardena R.S."/>
            <person name="Manawasinghe I.S."/>
            <person name="Huang J.B."/>
            <person name="Qiao G.H."/>
            <person name="Fu C.Y."/>
            <person name="Guo F.F."/>
            <person name="Dissanayake A.J."/>
            <person name="Peng Y.L."/>
            <person name="Hyde K.D."/>
            <person name="Li X.H."/>
        </authorList>
    </citation>
    <scope>NUCLEOTIDE SEQUENCE</scope>
    <source>
        <strain evidence="2">CSS-01s</strain>
    </source>
</reference>
<sequence length="231" mass="25405">MDSSELTDTGFLDQLGQELNPASSEEASTSLNGGFQHFLNDPASAMPLLPGPFGQDFSSAENLARPLAEGQAELGESFGIDFMNEDFAWMNQHDFTVWDVVSQQAEVQPGANTPWPSAPFGGDQSGLHFAQQEMPETSLIVEMPLHFLDAQPSANQPFEDGSRSTYIPATAGLSDLYRHQDAYHLQKVSYWCGHRGCERAGPGGRPFPRKDKRTEHERKIHGIEYAHPGGQ</sequence>
<organism evidence="2 3">
    <name type="scientific">Lasiodiplodia theobromae</name>
    <dbReference type="NCBI Taxonomy" id="45133"/>
    <lineage>
        <taxon>Eukaryota</taxon>
        <taxon>Fungi</taxon>
        <taxon>Dikarya</taxon>
        <taxon>Ascomycota</taxon>
        <taxon>Pezizomycotina</taxon>
        <taxon>Dothideomycetes</taxon>
        <taxon>Dothideomycetes incertae sedis</taxon>
        <taxon>Botryosphaeriales</taxon>
        <taxon>Botryosphaeriaceae</taxon>
        <taxon>Lasiodiplodia</taxon>
    </lineage>
</organism>
<evidence type="ECO:0000256" key="1">
    <source>
        <dbReference type="SAM" id="MobiDB-lite"/>
    </source>
</evidence>
<dbReference type="AlphaFoldDB" id="A0A8H7IQ99"/>
<gene>
    <name evidence="2" type="ORF">BFW01_g11020</name>
</gene>
<feature type="compositionally biased region" description="Basic and acidic residues" evidence="1">
    <location>
        <begin position="208"/>
        <end position="224"/>
    </location>
</feature>
<dbReference type="EMBL" id="MDYX01000024">
    <property type="protein sequence ID" value="KAF9629817.1"/>
    <property type="molecule type" value="Genomic_DNA"/>
</dbReference>
<feature type="region of interest" description="Disordered" evidence="1">
    <location>
        <begin position="1"/>
        <end position="36"/>
    </location>
</feature>
<protein>
    <submittedName>
        <fullName evidence="2">Uncharacterized protein</fullName>
    </submittedName>
</protein>
<comment type="caution">
    <text evidence="2">The sequence shown here is derived from an EMBL/GenBank/DDBJ whole genome shotgun (WGS) entry which is preliminary data.</text>
</comment>
<proteinExistence type="predicted"/>